<dbReference type="EMBL" id="AP017470">
    <property type="protein sequence ID" value="BBB31819.1"/>
    <property type="molecule type" value="Genomic_DNA"/>
</dbReference>
<name>A0A7R6PDM5_9BACT</name>
<dbReference type="PANTHER" id="PTHR11533:SF174">
    <property type="entry name" value="PUROMYCIN-SENSITIVE AMINOPEPTIDASE-RELATED"/>
    <property type="match status" value="1"/>
</dbReference>
<dbReference type="InterPro" id="IPR042097">
    <property type="entry name" value="Aminopeptidase_N-like_N_sf"/>
</dbReference>
<dbReference type="InterPro" id="IPR027268">
    <property type="entry name" value="Peptidase_M4/M1_CTD_sf"/>
</dbReference>
<keyword evidence="2" id="KW-0378">Hydrolase</keyword>
<dbReference type="PANTHER" id="PTHR11533">
    <property type="entry name" value="PROTEASE M1 ZINC METALLOPROTEASE"/>
    <property type="match status" value="1"/>
</dbReference>
<evidence type="ECO:0000313" key="3">
    <source>
        <dbReference type="Proteomes" id="UP000595564"/>
    </source>
</evidence>
<dbReference type="EC" id="3.4.11.2" evidence="2"/>
<dbReference type="GO" id="GO:0005615">
    <property type="term" value="C:extracellular space"/>
    <property type="evidence" value="ECO:0007669"/>
    <property type="project" value="TreeGrafter"/>
</dbReference>
<dbReference type="KEGG" id="thyd:TTHT_0190"/>
<dbReference type="GO" id="GO:0043171">
    <property type="term" value="P:peptide catabolic process"/>
    <property type="evidence" value="ECO:0007669"/>
    <property type="project" value="TreeGrafter"/>
</dbReference>
<organism evidence="2 3">
    <name type="scientific">Thermotomaculum hydrothermale</name>
    <dbReference type="NCBI Taxonomy" id="981385"/>
    <lineage>
        <taxon>Bacteria</taxon>
        <taxon>Pseudomonadati</taxon>
        <taxon>Acidobacteriota</taxon>
        <taxon>Holophagae</taxon>
        <taxon>Thermotomaculales</taxon>
        <taxon>Thermotomaculaceae</taxon>
        <taxon>Thermotomaculum</taxon>
    </lineage>
</organism>
<dbReference type="GO" id="GO:0016285">
    <property type="term" value="F:alanyl aminopeptidase activity"/>
    <property type="evidence" value="ECO:0007669"/>
    <property type="project" value="UniProtKB-EC"/>
</dbReference>
<proteinExistence type="predicted"/>
<gene>
    <name evidence="2" type="primary">pepN</name>
    <name evidence="2" type="ORF">TTHT_0190</name>
</gene>
<dbReference type="SUPFAM" id="SSF63737">
    <property type="entry name" value="Leukotriene A4 hydrolase N-terminal domain"/>
    <property type="match status" value="1"/>
</dbReference>
<dbReference type="SUPFAM" id="SSF55486">
    <property type="entry name" value="Metalloproteases ('zincins'), catalytic domain"/>
    <property type="match status" value="1"/>
</dbReference>
<dbReference type="Pfam" id="PF01433">
    <property type="entry name" value="Peptidase_M1"/>
    <property type="match status" value="1"/>
</dbReference>
<dbReference type="InterPro" id="IPR014782">
    <property type="entry name" value="Peptidase_M1_dom"/>
</dbReference>
<protein>
    <submittedName>
        <fullName evidence="2">Aminopeptidase N</fullName>
        <ecNumber evidence="2">3.4.11.2</ecNumber>
    </submittedName>
</protein>
<evidence type="ECO:0000259" key="1">
    <source>
        <dbReference type="Pfam" id="PF01433"/>
    </source>
</evidence>
<sequence>MVSAGNLSDFYEKATFPKLQQLNIKTKSFKVADLVVSVKPDSKIYLMLADDEPVGIAVSNASYDYKFGDKFFLPVAVRNFKNTFGDKPNIENGKMVFKDDAEWIFIWSAKIGNALKNRVIPDGAPFPEGVKKVFNGVLGSVPSIGAVYDKIFPQSGIVSVYIHSKKRKLEYFIDPFDALTEEMYAIMPYNSNSVDLKGNYYVAELTSKTLKNSWLDKDNPLFTVVDTKLDVFNDKGDHLIVKSKQRVRINRNNLKGFFTNLISSRYDNEFKYYHAKSVKVDGKNVSFLHKKGRLFVDLGKPYNLGDFVTIETVCEGDIAIHPSGDNYFSLGTYAWYPQPDLDKEKSSFEITVKAPKPYTIFASGNIVDKGEDGDYNYLKTSIDDEVQFPVVAAGKYHVYSKDYNGYKCTVSSYAMAKKKHALRLANNFLVASDYYSRLFGYKYPFKNQEVVEVNSWGFGQAPPGLIFITQEAFSPLRDYLSKLFSQGVNQRFVHEISHAYWGHIAKIPNAKEMWISEALAQYSSALCIKAMYKKKKKGEKVFNKMVKNWYTQTKMLNKGSVLFFAQDLSGESDRDYWDRWKLIYNKGPLVIHAIRLKLQKQYGEKQGDRMFVIFLRAILKNSDFDYVYTKDLIGILNAITKTDWTPFFERYVLGTDIPEV</sequence>
<dbReference type="GO" id="GO:0008270">
    <property type="term" value="F:zinc ion binding"/>
    <property type="evidence" value="ECO:0007669"/>
    <property type="project" value="InterPro"/>
</dbReference>
<dbReference type="InterPro" id="IPR050344">
    <property type="entry name" value="Peptidase_M1_aminopeptidases"/>
</dbReference>
<accession>A0A7R6PDM5</accession>
<keyword evidence="2" id="KW-0645">Protease</keyword>
<dbReference type="GO" id="GO:0070006">
    <property type="term" value="F:metalloaminopeptidase activity"/>
    <property type="evidence" value="ECO:0007669"/>
    <property type="project" value="TreeGrafter"/>
</dbReference>
<dbReference type="GO" id="GO:0005737">
    <property type="term" value="C:cytoplasm"/>
    <property type="evidence" value="ECO:0007669"/>
    <property type="project" value="TreeGrafter"/>
</dbReference>
<evidence type="ECO:0000313" key="2">
    <source>
        <dbReference type="EMBL" id="BBB31819.1"/>
    </source>
</evidence>
<dbReference type="GO" id="GO:0042277">
    <property type="term" value="F:peptide binding"/>
    <property type="evidence" value="ECO:0007669"/>
    <property type="project" value="TreeGrafter"/>
</dbReference>
<dbReference type="Proteomes" id="UP000595564">
    <property type="component" value="Chromosome"/>
</dbReference>
<feature type="domain" description="Peptidase M1 membrane alanine aminopeptidase" evidence="1">
    <location>
        <begin position="433"/>
        <end position="651"/>
    </location>
</feature>
<reference evidence="2 3" key="1">
    <citation type="journal article" date="2012" name="Extremophiles">
        <title>Thermotomaculum hydrothermale gen. nov., sp. nov., a novel heterotrophic thermophile within the phylum Acidobacteria from a deep-sea hydrothermal vent chimney in the Southern Okinawa Trough.</title>
        <authorList>
            <person name="Izumi H."/>
            <person name="Nunoura T."/>
            <person name="Miyazaki M."/>
            <person name="Mino S."/>
            <person name="Toki T."/>
            <person name="Takai K."/>
            <person name="Sako Y."/>
            <person name="Sawabe T."/>
            <person name="Nakagawa S."/>
        </authorList>
    </citation>
    <scope>NUCLEOTIDE SEQUENCE [LARGE SCALE GENOMIC DNA]</scope>
    <source>
        <strain evidence="2 3">AC55</strain>
    </source>
</reference>
<dbReference type="AlphaFoldDB" id="A0A7R6PDM5"/>
<keyword evidence="2" id="KW-0031">Aminopeptidase</keyword>
<dbReference type="Gene3D" id="1.10.390.10">
    <property type="entry name" value="Neutral Protease Domain 2"/>
    <property type="match status" value="1"/>
</dbReference>
<dbReference type="GO" id="GO:0016020">
    <property type="term" value="C:membrane"/>
    <property type="evidence" value="ECO:0007669"/>
    <property type="project" value="TreeGrafter"/>
</dbReference>
<dbReference type="RefSeq" id="WP_201328152.1">
    <property type="nucleotide sequence ID" value="NZ_AP017470.1"/>
</dbReference>
<keyword evidence="3" id="KW-1185">Reference proteome</keyword>